<evidence type="ECO:0000256" key="1">
    <source>
        <dbReference type="ARBA" id="ARBA00023015"/>
    </source>
</evidence>
<accession>A0A1J5R0K1</accession>
<gene>
    <name evidence="5" type="primary">mhqR_4</name>
    <name evidence="5" type="ORF">GALL_286090</name>
</gene>
<dbReference type="PANTHER" id="PTHR42756">
    <property type="entry name" value="TRANSCRIPTIONAL REGULATOR, MARR"/>
    <property type="match status" value="1"/>
</dbReference>
<dbReference type="InterPro" id="IPR036388">
    <property type="entry name" value="WH-like_DNA-bd_sf"/>
</dbReference>
<dbReference type="InterPro" id="IPR036390">
    <property type="entry name" value="WH_DNA-bd_sf"/>
</dbReference>
<dbReference type="InterPro" id="IPR023187">
    <property type="entry name" value="Tscrpt_reg_MarR-type_CS"/>
</dbReference>
<dbReference type="SMART" id="SM00347">
    <property type="entry name" value="HTH_MARR"/>
    <property type="match status" value="1"/>
</dbReference>
<proteinExistence type="predicted"/>
<name>A0A1J5R0K1_9ZZZZ</name>
<keyword evidence="2" id="KW-0238">DNA-binding</keyword>
<dbReference type="Pfam" id="PF01047">
    <property type="entry name" value="MarR"/>
    <property type="match status" value="1"/>
</dbReference>
<dbReference type="PROSITE" id="PS01117">
    <property type="entry name" value="HTH_MARR_1"/>
    <property type="match status" value="1"/>
</dbReference>
<evidence type="ECO:0000256" key="2">
    <source>
        <dbReference type="ARBA" id="ARBA00023125"/>
    </source>
</evidence>
<reference evidence="5" key="1">
    <citation type="submission" date="2016-10" db="EMBL/GenBank/DDBJ databases">
        <title>Sequence of Gallionella enrichment culture.</title>
        <authorList>
            <person name="Poehlein A."/>
            <person name="Muehling M."/>
            <person name="Daniel R."/>
        </authorList>
    </citation>
    <scope>NUCLEOTIDE SEQUENCE</scope>
</reference>
<sequence>MENPHTQRSGANFYDGQRFDSQCSIGYWIKQAYHSLQRSLDARMHELDLTGMQWGPLWLISHRGADTVAACAREAGIDAGAMTRMLDRLEAKGLLTRCRGTEDRRVVHLALTERGREVVAQIPPILAEVLNWHLRDFSVDEVRQMLDMLQRFTRNEHSSNA</sequence>
<evidence type="ECO:0000259" key="4">
    <source>
        <dbReference type="PROSITE" id="PS50995"/>
    </source>
</evidence>
<keyword evidence="1" id="KW-0805">Transcription regulation</keyword>
<dbReference type="Gene3D" id="1.10.10.10">
    <property type="entry name" value="Winged helix-like DNA-binding domain superfamily/Winged helix DNA-binding domain"/>
    <property type="match status" value="1"/>
</dbReference>
<keyword evidence="3" id="KW-0804">Transcription</keyword>
<dbReference type="EMBL" id="MLJW01000328">
    <property type="protein sequence ID" value="OIQ89478.1"/>
    <property type="molecule type" value="Genomic_DNA"/>
</dbReference>
<dbReference type="PRINTS" id="PR00598">
    <property type="entry name" value="HTHMARR"/>
</dbReference>
<dbReference type="PROSITE" id="PS50995">
    <property type="entry name" value="HTH_MARR_2"/>
    <property type="match status" value="1"/>
</dbReference>
<dbReference type="SUPFAM" id="SSF46785">
    <property type="entry name" value="Winged helix' DNA-binding domain"/>
    <property type="match status" value="1"/>
</dbReference>
<dbReference type="AlphaFoldDB" id="A0A1J5R0K1"/>
<organism evidence="5">
    <name type="scientific">mine drainage metagenome</name>
    <dbReference type="NCBI Taxonomy" id="410659"/>
    <lineage>
        <taxon>unclassified sequences</taxon>
        <taxon>metagenomes</taxon>
        <taxon>ecological metagenomes</taxon>
    </lineage>
</organism>
<evidence type="ECO:0000256" key="3">
    <source>
        <dbReference type="ARBA" id="ARBA00023163"/>
    </source>
</evidence>
<protein>
    <submittedName>
        <fullName evidence="5">HTH-type transcriptional regulator MhqR</fullName>
    </submittedName>
</protein>
<evidence type="ECO:0000313" key="5">
    <source>
        <dbReference type="EMBL" id="OIQ89478.1"/>
    </source>
</evidence>
<dbReference type="GO" id="GO:0003700">
    <property type="term" value="F:DNA-binding transcription factor activity"/>
    <property type="evidence" value="ECO:0007669"/>
    <property type="project" value="InterPro"/>
</dbReference>
<dbReference type="InterPro" id="IPR000835">
    <property type="entry name" value="HTH_MarR-typ"/>
</dbReference>
<feature type="domain" description="HTH marR-type" evidence="4">
    <location>
        <begin position="22"/>
        <end position="154"/>
    </location>
</feature>
<comment type="caution">
    <text evidence="5">The sequence shown here is derived from an EMBL/GenBank/DDBJ whole genome shotgun (WGS) entry which is preliminary data.</text>
</comment>
<dbReference type="GO" id="GO:0003677">
    <property type="term" value="F:DNA binding"/>
    <property type="evidence" value="ECO:0007669"/>
    <property type="project" value="UniProtKB-KW"/>
</dbReference>
<dbReference type="PANTHER" id="PTHR42756:SF1">
    <property type="entry name" value="TRANSCRIPTIONAL REPRESSOR OF EMRAB OPERON"/>
    <property type="match status" value="1"/>
</dbReference>